<evidence type="ECO:0000313" key="1">
    <source>
        <dbReference type="EMBL" id="GAA1721350.1"/>
    </source>
</evidence>
<reference evidence="1 2" key="1">
    <citation type="journal article" date="2019" name="Int. J. Syst. Evol. Microbiol.">
        <title>The Global Catalogue of Microorganisms (GCM) 10K type strain sequencing project: providing services to taxonomists for standard genome sequencing and annotation.</title>
        <authorList>
            <consortium name="The Broad Institute Genomics Platform"/>
            <consortium name="The Broad Institute Genome Sequencing Center for Infectious Disease"/>
            <person name="Wu L."/>
            <person name="Ma J."/>
        </authorList>
    </citation>
    <scope>NUCLEOTIDE SEQUENCE [LARGE SCALE GENOMIC DNA]</scope>
    <source>
        <strain evidence="1 2">JCM 14718</strain>
    </source>
</reference>
<evidence type="ECO:0000313" key="2">
    <source>
        <dbReference type="Proteomes" id="UP001500618"/>
    </source>
</evidence>
<dbReference type="EMBL" id="BAAANY010000047">
    <property type="protein sequence ID" value="GAA1721350.1"/>
    <property type="molecule type" value="Genomic_DNA"/>
</dbReference>
<protein>
    <submittedName>
        <fullName evidence="1">Uncharacterized protein</fullName>
    </submittedName>
</protein>
<proteinExistence type="predicted"/>
<dbReference type="Proteomes" id="UP001500618">
    <property type="component" value="Unassembled WGS sequence"/>
</dbReference>
<organism evidence="1 2">
    <name type="scientific">Fodinicola feengrottensis</name>
    <dbReference type="NCBI Taxonomy" id="435914"/>
    <lineage>
        <taxon>Bacteria</taxon>
        <taxon>Bacillati</taxon>
        <taxon>Actinomycetota</taxon>
        <taxon>Actinomycetes</taxon>
        <taxon>Mycobacteriales</taxon>
        <taxon>Fodinicola</taxon>
    </lineage>
</organism>
<comment type="caution">
    <text evidence="1">The sequence shown here is derived from an EMBL/GenBank/DDBJ whole genome shotgun (WGS) entry which is preliminary data.</text>
</comment>
<accession>A0ABN2JB81</accession>
<name>A0ABN2JB81_9ACTN</name>
<keyword evidence="2" id="KW-1185">Reference proteome</keyword>
<gene>
    <name evidence="1" type="ORF">GCM10009765_81900</name>
</gene>
<dbReference type="RefSeq" id="WP_163569451.1">
    <property type="nucleotide sequence ID" value="NZ_BAAANY010000047.1"/>
</dbReference>
<sequence length="58" mass="5961">MTMALTRPSTLIDEIEIVTAKPDFTEEFTHGTGVSSESLGGCGGCGEACCEVSGTCDD</sequence>